<dbReference type="InterPro" id="IPR036754">
    <property type="entry name" value="YbaK/aa-tRNA-synt-asso_dom_sf"/>
</dbReference>
<keyword evidence="2" id="KW-0614">Plasmid</keyword>
<evidence type="ECO:0000313" key="3">
    <source>
        <dbReference type="Proteomes" id="UP000233458"/>
    </source>
</evidence>
<geneLocation type="plasmid" evidence="3">
    <name>pcsc3h3</name>
</geneLocation>
<dbReference type="Gene3D" id="3.90.960.10">
    <property type="entry name" value="YbaK/aminoacyl-tRNA synthetase-associated domain"/>
    <property type="match status" value="1"/>
</dbReference>
<keyword evidence="3" id="KW-1185">Reference proteome</keyword>
<dbReference type="CDD" id="cd04336">
    <property type="entry name" value="YeaK"/>
    <property type="match status" value="1"/>
</dbReference>
<accession>A0ABM6QHA3</accession>
<dbReference type="Proteomes" id="UP000233458">
    <property type="component" value="Plasmid pCSC3H3"/>
</dbReference>
<dbReference type="InterPro" id="IPR007214">
    <property type="entry name" value="YbaK/aa-tRNA-synth-assoc-dom"/>
</dbReference>
<dbReference type="RefSeq" id="WP_101286670.1">
    <property type="nucleotide sequence ID" value="NZ_CP024200.1"/>
</dbReference>
<dbReference type="PANTHER" id="PTHR30411">
    <property type="entry name" value="CYTOPLASMIC PROTEIN"/>
    <property type="match status" value="1"/>
</dbReference>
<reference evidence="2 3" key="1">
    <citation type="submission" date="2017-10" db="EMBL/GenBank/DDBJ databases">
        <title>Biodiversity and function of Thalassospira species in the particle-attached aromatic-hydrocarbon-degrading consortia from the surface seawater of the China South Sea.</title>
        <authorList>
            <person name="Dong C."/>
            <person name="Liu R."/>
            <person name="Shao Z."/>
        </authorList>
    </citation>
    <scope>NUCLEOTIDE SEQUENCE [LARGE SCALE GENOMIC DNA]</scope>
    <source>
        <strain evidence="2 3">CSC3H3</strain>
        <plasmid evidence="3">pcsc3h3</plasmid>
    </source>
</reference>
<proteinExistence type="predicted"/>
<dbReference type="InterPro" id="IPR044786">
    <property type="entry name" value="PROXY"/>
</dbReference>
<sequence length="155" mass="16525">MFNQLSALLETGGTRFRRIEHAPEGRSAEVAAIRGTAPGQGAKAMLCKSKGTPEIYVLAVLPGDQKLDFRKVASAAGLKKVTLASPEEATRETGCKIGAIPPFSFSSRIMLLADPALIEAYDEIAFNAGRLDCSIIMNAADYVRIAQPKLQSICA</sequence>
<dbReference type="EMBL" id="CP024200">
    <property type="protein sequence ID" value="AUG55675.1"/>
    <property type="molecule type" value="Genomic_DNA"/>
</dbReference>
<gene>
    <name evidence="2" type="ORF">CSC3H3_22770</name>
</gene>
<dbReference type="SUPFAM" id="SSF55826">
    <property type="entry name" value="YbaK/ProRS associated domain"/>
    <property type="match status" value="1"/>
</dbReference>
<dbReference type="PANTHER" id="PTHR30411:SF9">
    <property type="entry name" value="MULTIFUNCTIONAL SER_THR-TRNA DEACYLASE PROXP-Y"/>
    <property type="match status" value="1"/>
</dbReference>
<protein>
    <recommendedName>
        <fullName evidence="1">YbaK/aminoacyl-tRNA synthetase-associated domain-containing protein</fullName>
    </recommendedName>
</protein>
<dbReference type="Pfam" id="PF04073">
    <property type="entry name" value="tRNA_edit"/>
    <property type="match status" value="1"/>
</dbReference>
<evidence type="ECO:0000313" key="2">
    <source>
        <dbReference type="EMBL" id="AUG55675.1"/>
    </source>
</evidence>
<organism evidence="2 3">
    <name type="scientific">Thalassospira marina</name>
    <dbReference type="NCBI Taxonomy" id="2048283"/>
    <lineage>
        <taxon>Bacteria</taxon>
        <taxon>Pseudomonadati</taxon>
        <taxon>Pseudomonadota</taxon>
        <taxon>Alphaproteobacteria</taxon>
        <taxon>Rhodospirillales</taxon>
        <taxon>Thalassospiraceae</taxon>
        <taxon>Thalassospira</taxon>
    </lineage>
</organism>
<feature type="domain" description="YbaK/aminoacyl-tRNA synthetase-associated" evidence="1">
    <location>
        <begin position="26"/>
        <end position="144"/>
    </location>
</feature>
<evidence type="ECO:0000259" key="1">
    <source>
        <dbReference type="Pfam" id="PF04073"/>
    </source>
</evidence>
<name>A0ABM6QHA3_9PROT</name>